<dbReference type="PANTHER" id="PTHR44051">
    <property type="entry name" value="GLUTATHIONE S-TRANSFERASE-RELATED"/>
    <property type="match status" value="1"/>
</dbReference>
<sequence>MIIVHHLENSRSQRILWLLEELGLPYEVKRYNRDKTTNLAPAELKAVHPLGKSPVLEDEGEVFAETGAIIDHVLDQYAEGKLRPPRGTREFERYRYWMYAAEGSYMPPLVFTLFLNRMETAPMPFFARPIAKKLVKAVRDGYLDHTMKAQYDYLEAALADAPWLAGGDITAADIIMSFPAEAFSARGSKNQNGGDYPNIAAYLMRFQARDAYKRALERGGPYALLRA</sequence>
<dbReference type="InterPro" id="IPR036249">
    <property type="entry name" value="Thioredoxin-like_sf"/>
</dbReference>
<dbReference type="SFLD" id="SFLDS00019">
    <property type="entry name" value="Glutathione_Transferase_(cytos"/>
    <property type="match status" value="1"/>
</dbReference>
<dbReference type="EMBL" id="PJCH01000005">
    <property type="protein sequence ID" value="PQA88094.1"/>
    <property type="molecule type" value="Genomic_DNA"/>
</dbReference>
<dbReference type="SUPFAM" id="SSF47616">
    <property type="entry name" value="GST C-terminal domain-like"/>
    <property type="match status" value="1"/>
</dbReference>
<dbReference type="InterPro" id="IPR036282">
    <property type="entry name" value="Glutathione-S-Trfase_C_sf"/>
</dbReference>
<gene>
    <name evidence="7" type="ORF">CW354_07145</name>
</gene>
<keyword evidence="2 7" id="KW-0808">Transferase</keyword>
<dbReference type="OrthoDB" id="9810080at2"/>
<dbReference type="PANTHER" id="PTHR44051:SF9">
    <property type="entry name" value="GLUTATHIONE S-TRANSFERASE 1"/>
    <property type="match status" value="1"/>
</dbReference>
<comment type="catalytic activity">
    <reaction evidence="3">
        <text>RX + glutathione = an S-substituted glutathione + a halide anion + H(+)</text>
        <dbReference type="Rhea" id="RHEA:16437"/>
        <dbReference type="ChEBI" id="CHEBI:15378"/>
        <dbReference type="ChEBI" id="CHEBI:16042"/>
        <dbReference type="ChEBI" id="CHEBI:17792"/>
        <dbReference type="ChEBI" id="CHEBI:57925"/>
        <dbReference type="ChEBI" id="CHEBI:90779"/>
        <dbReference type="EC" id="2.5.1.18"/>
    </reaction>
</comment>
<comment type="caution">
    <text evidence="7">The sequence shown here is derived from an EMBL/GenBank/DDBJ whole genome shotgun (WGS) entry which is preliminary data.</text>
</comment>
<evidence type="ECO:0000256" key="3">
    <source>
        <dbReference type="ARBA" id="ARBA00047960"/>
    </source>
</evidence>
<dbReference type="InterPro" id="IPR004045">
    <property type="entry name" value="Glutathione_S-Trfase_N"/>
</dbReference>
<dbReference type="SFLD" id="SFLDG01150">
    <property type="entry name" value="Main.1:_Beta-like"/>
    <property type="match status" value="1"/>
</dbReference>
<evidence type="ECO:0000313" key="8">
    <source>
        <dbReference type="Proteomes" id="UP000239504"/>
    </source>
</evidence>
<dbReference type="SFLD" id="SFLDG00358">
    <property type="entry name" value="Main_(cytGST)"/>
    <property type="match status" value="1"/>
</dbReference>
<evidence type="ECO:0000259" key="5">
    <source>
        <dbReference type="PROSITE" id="PS50404"/>
    </source>
</evidence>
<evidence type="ECO:0000256" key="4">
    <source>
        <dbReference type="RuleBase" id="RU003494"/>
    </source>
</evidence>
<name>A0A2S7K6F1_9PROT</name>
<accession>A0A2S7K6F1</accession>
<evidence type="ECO:0000259" key="6">
    <source>
        <dbReference type="PROSITE" id="PS50405"/>
    </source>
</evidence>
<dbReference type="RefSeq" id="WP_104829339.1">
    <property type="nucleotide sequence ID" value="NZ_PJCH01000005.1"/>
</dbReference>
<evidence type="ECO:0000256" key="2">
    <source>
        <dbReference type="ARBA" id="ARBA00022679"/>
    </source>
</evidence>
<dbReference type="CDD" id="cd03046">
    <property type="entry name" value="GST_N_GTT1_like"/>
    <property type="match status" value="1"/>
</dbReference>
<dbReference type="Pfam" id="PF02798">
    <property type="entry name" value="GST_N"/>
    <property type="match status" value="1"/>
</dbReference>
<dbReference type="GO" id="GO:0005737">
    <property type="term" value="C:cytoplasm"/>
    <property type="evidence" value="ECO:0007669"/>
    <property type="project" value="UniProtKB-ARBA"/>
</dbReference>
<dbReference type="InterPro" id="IPR004046">
    <property type="entry name" value="GST_C"/>
</dbReference>
<dbReference type="InterPro" id="IPR010987">
    <property type="entry name" value="Glutathione-S-Trfase_C-like"/>
</dbReference>
<comment type="similarity">
    <text evidence="4">Belongs to the GST superfamily.</text>
</comment>
<dbReference type="Gene3D" id="3.40.30.10">
    <property type="entry name" value="Glutaredoxin"/>
    <property type="match status" value="1"/>
</dbReference>
<dbReference type="GO" id="GO:0004364">
    <property type="term" value="F:glutathione transferase activity"/>
    <property type="evidence" value="ECO:0007669"/>
    <property type="project" value="UniProtKB-EC"/>
</dbReference>
<reference evidence="7 8" key="1">
    <citation type="submission" date="2017-12" db="EMBL/GenBank/DDBJ databases">
        <authorList>
            <person name="Hurst M.R.H."/>
        </authorList>
    </citation>
    <scope>NUCLEOTIDE SEQUENCE [LARGE SCALE GENOMIC DNA]</scope>
    <source>
        <strain evidence="7 8">SY-3-19</strain>
    </source>
</reference>
<feature type="domain" description="GST C-terminal" evidence="6">
    <location>
        <begin position="87"/>
        <end position="227"/>
    </location>
</feature>
<dbReference type="EC" id="2.5.1.18" evidence="1"/>
<dbReference type="FunFam" id="3.40.30.10:FF:000156">
    <property type="entry name" value="Glutathione S-transferase 1"/>
    <property type="match status" value="1"/>
</dbReference>
<dbReference type="SUPFAM" id="SSF52833">
    <property type="entry name" value="Thioredoxin-like"/>
    <property type="match status" value="1"/>
</dbReference>
<dbReference type="GO" id="GO:0004601">
    <property type="term" value="F:peroxidase activity"/>
    <property type="evidence" value="ECO:0007669"/>
    <property type="project" value="UniProtKB-ARBA"/>
</dbReference>
<dbReference type="PROSITE" id="PS50405">
    <property type="entry name" value="GST_CTER"/>
    <property type="match status" value="1"/>
</dbReference>
<feature type="domain" description="GST N-terminal" evidence="5">
    <location>
        <begin position="1"/>
        <end position="81"/>
    </location>
</feature>
<dbReference type="AlphaFoldDB" id="A0A2S7K6F1"/>
<keyword evidence="8" id="KW-1185">Reference proteome</keyword>
<dbReference type="CDD" id="cd03189">
    <property type="entry name" value="GST_C_GTT1_like"/>
    <property type="match status" value="1"/>
</dbReference>
<dbReference type="InterPro" id="IPR040079">
    <property type="entry name" value="Glutathione_S-Trfase"/>
</dbReference>
<dbReference type="Pfam" id="PF00043">
    <property type="entry name" value="GST_C"/>
    <property type="match status" value="1"/>
</dbReference>
<dbReference type="Gene3D" id="1.20.1050.10">
    <property type="match status" value="1"/>
</dbReference>
<proteinExistence type="inferred from homology"/>
<dbReference type="Proteomes" id="UP000239504">
    <property type="component" value="Unassembled WGS sequence"/>
</dbReference>
<evidence type="ECO:0000313" key="7">
    <source>
        <dbReference type="EMBL" id="PQA88094.1"/>
    </source>
</evidence>
<evidence type="ECO:0000256" key="1">
    <source>
        <dbReference type="ARBA" id="ARBA00012452"/>
    </source>
</evidence>
<organism evidence="7 8">
    <name type="scientific">Hyphococcus luteus</name>
    <dbReference type="NCBI Taxonomy" id="2058213"/>
    <lineage>
        <taxon>Bacteria</taxon>
        <taxon>Pseudomonadati</taxon>
        <taxon>Pseudomonadota</taxon>
        <taxon>Alphaproteobacteria</taxon>
        <taxon>Parvularculales</taxon>
        <taxon>Parvularculaceae</taxon>
        <taxon>Hyphococcus</taxon>
    </lineage>
</organism>
<protein>
    <recommendedName>
        <fullName evidence="1">glutathione transferase</fullName>
        <ecNumber evidence="1">2.5.1.18</ecNumber>
    </recommendedName>
</protein>
<dbReference type="PROSITE" id="PS50404">
    <property type="entry name" value="GST_NTER"/>
    <property type="match status" value="1"/>
</dbReference>